<keyword evidence="1" id="KW-1133">Transmembrane helix</keyword>
<feature type="transmembrane region" description="Helical" evidence="1">
    <location>
        <begin position="307"/>
        <end position="326"/>
    </location>
</feature>
<dbReference type="PANTHER" id="PTHR11328:SF24">
    <property type="entry name" value="MAJOR FACILITATOR SUPERFAMILY (MFS) PROFILE DOMAIN-CONTAINING PROTEIN"/>
    <property type="match status" value="1"/>
</dbReference>
<dbReference type="GO" id="GO:0015293">
    <property type="term" value="F:symporter activity"/>
    <property type="evidence" value="ECO:0007669"/>
    <property type="project" value="InterPro"/>
</dbReference>
<feature type="transmembrane region" description="Helical" evidence="1">
    <location>
        <begin position="163"/>
        <end position="183"/>
    </location>
</feature>
<protein>
    <submittedName>
        <fullName evidence="2">Oligogalacturonide transporter</fullName>
    </submittedName>
</protein>
<dbReference type="Gene3D" id="1.20.1250.20">
    <property type="entry name" value="MFS general substrate transporter like domains"/>
    <property type="match status" value="2"/>
</dbReference>
<dbReference type="PANTHER" id="PTHR11328">
    <property type="entry name" value="MAJOR FACILITATOR SUPERFAMILY DOMAIN-CONTAINING PROTEIN"/>
    <property type="match status" value="1"/>
</dbReference>
<organism evidence="2 3">
    <name type="scientific">Fervidobacterium gondwanense DSM 13020</name>
    <dbReference type="NCBI Taxonomy" id="1121883"/>
    <lineage>
        <taxon>Bacteria</taxon>
        <taxon>Thermotogati</taxon>
        <taxon>Thermotogota</taxon>
        <taxon>Thermotogae</taxon>
        <taxon>Thermotogales</taxon>
        <taxon>Fervidobacteriaceae</taxon>
        <taxon>Fervidobacterium</taxon>
    </lineage>
</organism>
<feature type="transmembrane region" description="Helical" evidence="1">
    <location>
        <begin position="55"/>
        <end position="73"/>
    </location>
</feature>
<dbReference type="AlphaFoldDB" id="A0A1M7SL95"/>
<keyword evidence="1" id="KW-0472">Membrane</keyword>
<feature type="transmembrane region" description="Helical" evidence="1">
    <location>
        <begin position="332"/>
        <end position="352"/>
    </location>
</feature>
<feature type="transmembrane region" description="Helical" evidence="1">
    <location>
        <begin position="245"/>
        <end position="264"/>
    </location>
</feature>
<dbReference type="OrthoDB" id="9764596at2"/>
<feature type="transmembrane region" description="Helical" evidence="1">
    <location>
        <begin position="417"/>
        <end position="443"/>
    </location>
</feature>
<keyword evidence="1" id="KW-0812">Transmembrane</keyword>
<dbReference type="InterPro" id="IPR036259">
    <property type="entry name" value="MFS_trans_sf"/>
</dbReference>
<feature type="transmembrane region" description="Helical" evidence="1">
    <location>
        <begin position="120"/>
        <end position="142"/>
    </location>
</feature>
<reference evidence="3" key="1">
    <citation type="submission" date="2016-12" db="EMBL/GenBank/DDBJ databases">
        <authorList>
            <person name="Varghese N."/>
            <person name="Submissions S."/>
        </authorList>
    </citation>
    <scope>NUCLEOTIDE SEQUENCE [LARGE SCALE GENOMIC DNA]</scope>
    <source>
        <strain evidence="3">DSM 13020</strain>
    </source>
</reference>
<dbReference type="GO" id="GO:0005886">
    <property type="term" value="C:plasma membrane"/>
    <property type="evidence" value="ECO:0007669"/>
    <property type="project" value="TreeGrafter"/>
</dbReference>
<sequence length="481" mass="53755">MSKSERGKQVSTVVGTEKVPFITKFFFGFGDVYGGGVFNIINFFYAIFLTDVVKIPPVFASVIFLVGKIWDAVTDPIMGYISDKTKSKWGRRRPYFLFGVPFIFLSFVMVWYPVSFESIFARFIYALFAYMFLNTVVTMVLIPYTAMSAEITLDYNERTAINSIRLTFSLLSSLLCAVLPMMIVKSAGDVKKGYLLMSIIFGAFFALPYLGVFAFTKEKNFKPATTKLNFKDLIVEPLKIKTFRLYLGMFLFAYLAIDTVSVIFPYYMKYYVGKPFFVSAVLGVLLITEIIFVPVYATIARKKSKNFAYMLGAFVWMLGSAATFFFKPEWSNAVLLGIAALIGSGVSAVAVMPHTILGDVTDVAELKSGERREGNISSMATFLRKVASALVQAVILLILGAVGYINPVGNEIPQQPANVILAIRMIILFGPILLLVIGVISAIKYPLKPEKHKLLVSILEKRRKGDKVEENILSELKRELI</sequence>
<name>A0A1M7SL95_FERGO</name>
<gene>
    <name evidence="2" type="ORF">SAMN02745226_01033</name>
</gene>
<evidence type="ECO:0000313" key="2">
    <source>
        <dbReference type="EMBL" id="SHN59227.1"/>
    </source>
</evidence>
<dbReference type="GO" id="GO:0008643">
    <property type="term" value="P:carbohydrate transport"/>
    <property type="evidence" value="ECO:0007669"/>
    <property type="project" value="InterPro"/>
</dbReference>
<dbReference type="Proteomes" id="UP000184207">
    <property type="component" value="Unassembled WGS sequence"/>
</dbReference>
<evidence type="ECO:0000256" key="1">
    <source>
        <dbReference type="SAM" id="Phobius"/>
    </source>
</evidence>
<dbReference type="RefSeq" id="WP_072759073.1">
    <property type="nucleotide sequence ID" value="NZ_FRDJ01000004.1"/>
</dbReference>
<accession>A0A1M7SL95</accession>
<dbReference type="STRING" id="1121883.SAMN02745226_01033"/>
<keyword evidence="3" id="KW-1185">Reference proteome</keyword>
<feature type="transmembrane region" description="Helical" evidence="1">
    <location>
        <begin position="94"/>
        <end position="114"/>
    </location>
</feature>
<feature type="transmembrane region" description="Helical" evidence="1">
    <location>
        <begin position="276"/>
        <end position="295"/>
    </location>
</feature>
<dbReference type="CDD" id="cd17332">
    <property type="entry name" value="MFS_MelB_like"/>
    <property type="match status" value="1"/>
</dbReference>
<dbReference type="InterPro" id="IPR039672">
    <property type="entry name" value="MFS_2"/>
</dbReference>
<dbReference type="Pfam" id="PF13347">
    <property type="entry name" value="MFS_2"/>
    <property type="match status" value="1"/>
</dbReference>
<proteinExistence type="predicted"/>
<feature type="transmembrane region" description="Helical" evidence="1">
    <location>
        <begin position="21"/>
        <end position="49"/>
    </location>
</feature>
<evidence type="ECO:0000313" key="3">
    <source>
        <dbReference type="Proteomes" id="UP000184207"/>
    </source>
</evidence>
<feature type="transmembrane region" description="Helical" evidence="1">
    <location>
        <begin position="195"/>
        <end position="215"/>
    </location>
</feature>
<feature type="transmembrane region" description="Helical" evidence="1">
    <location>
        <begin position="386"/>
        <end position="405"/>
    </location>
</feature>
<dbReference type="SUPFAM" id="SSF103473">
    <property type="entry name" value="MFS general substrate transporter"/>
    <property type="match status" value="1"/>
</dbReference>
<dbReference type="EMBL" id="FRDJ01000004">
    <property type="protein sequence ID" value="SHN59227.1"/>
    <property type="molecule type" value="Genomic_DNA"/>
</dbReference>